<gene>
    <name evidence="1" type="ORF">MFMK1_001636</name>
</gene>
<protein>
    <recommendedName>
        <fullName evidence="3">SIR2-like domain-containing protein</fullName>
    </recommendedName>
</protein>
<reference evidence="1 2" key="1">
    <citation type="submission" date="2023-04" db="EMBL/GenBank/DDBJ databases">
        <authorList>
            <person name="Hsu D."/>
        </authorList>
    </citation>
    <scope>NUCLEOTIDE SEQUENCE [LARGE SCALE GENOMIC DNA]</scope>
    <source>
        <strain evidence="1 2">MK1</strain>
    </source>
</reference>
<evidence type="ECO:0000313" key="2">
    <source>
        <dbReference type="Proteomes" id="UP001329915"/>
    </source>
</evidence>
<dbReference type="RefSeq" id="WP_366924644.1">
    <property type="nucleotide sequence ID" value="NZ_CP121694.1"/>
</dbReference>
<dbReference type="KEGG" id="dbc:MFMK1_001636"/>
<dbReference type="Proteomes" id="UP001329915">
    <property type="component" value="Chromosome"/>
</dbReference>
<proteinExistence type="predicted"/>
<dbReference type="AlphaFoldDB" id="A0AAU0UNQ7"/>
<accession>A0AAU0UNQ7</accession>
<organism evidence="1 2">
    <name type="scientific">Metallumcola ferriviriculae</name>
    <dbReference type="NCBI Taxonomy" id="3039180"/>
    <lineage>
        <taxon>Bacteria</taxon>
        <taxon>Bacillati</taxon>
        <taxon>Bacillota</taxon>
        <taxon>Clostridia</taxon>
        <taxon>Neomoorellales</taxon>
        <taxon>Desulfitibacteraceae</taxon>
        <taxon>Metallumcola</taxon>
    </lineage>
</organism>
<evidence type="ECO:0000313" key="1">
    <source>
        <dbReference type="EMBL" id="WRO21815.1"/>
    </source>
</evidence>
<keyword evidence="2" id="KW-1185">Reference proteome</keyword>
<name>A0AAU0UNQ7_9FIRM</name>
<dbReference type="EMBL" id="CP121694">
    <property type="protein sequence ID" value="WRO21815.1"/>
    <property type="molecule type" value="Genomic_DNA"/>
</dbReference>
<evidence type="ECO:0008006" key="3">
    <source>
        <dbReference type="Google" id="ProtNLM"/>
    </source>
</evidence>
<sequence>MNGPYKELTLSVFEKLISDTDSSILCGNGFSINFDNRLSMNNLGKSLYRAHCTWKAHSNYKIISNAAFKDGLKTNYNGAKKIINRIKSEEDLESFFKYAITLACQIVDDGNVVKWLNDNGFNSNLVFGVSQIDILKEIISQSKTKSVLCVNYEYWSLVVYFVLALSNAPDDVYTLDKTNFFVEAVLTGRQYSSTKQQSNLSGASMISETVINGVTIYLRFLFAINILIDGSGVNITGFSNWGRLNITKINELFSKFDHLLTTNYDLLIENITNRTVRHLHGEYSKNENVVFYQSMSVLLGMNKFDLSTIILGDYFGGKTFFITTAQGCAGKFPNSSVQFYSKILEDIIRKQKPKTIVLFGLCADNDYHIIRDLQVYMGLEKTQNAEIVFCYYDEYAKNGFLDVYEKCITYSSELSDFVRNNIKLSLIDSKERLGKYFISR</sequence>